<sequence>MKAAVLRNFKTPLTVQDVSLPKPTESEVLIKVEVCGVCHSDLHVADGDWSQLAGIVKKPLILGHEVVGTIVEAGSVVQSVKVGDRVGVPWIHWTCEKCESCREGSENLCVRQQITGVTVDGGYAEFVKAAATHVAKIPANLAPEQAAPLLCAGVTVHRALKQSRITTGQRLAVFGVGGLGHLAVQIGRELGADVTAIDISEEKLALAKTLGASRTLNAVSDKVVQQLRSQGGVHVALVTSAAKAAYDMAFYCVRPTGILLAVGLPAQDICFPPILLAAGEIRIQASAVGTRQDLEEILAMGAAGKVQCEVATQPLSQANEVLEQLRRGKVSGRLVLSISP</sequence>
<evidence type="ECO:0000256" key="6">
    <source>
        <dbReference type="ARBA" id="ARBA00023002"/>
    </source>
</evidence>
<dbReference type="GO" id="GO:0004022">
    <property type="term" value="F:alcohol dehydrogenase (NAD+) activity"/>
    <property type="evidence" value="ECO:0007669"/>
    <property type="project" value="UniProtKB-EC"/>
</dbReference>
<dbReference type="Pfam" id="PF08240">
    <property type="entry name" value="ADH_N"/>
    <property type="match status" value="1"/>
</dbReference>
<dbReference type="InterPro" id="IPR020843">
    <property type="entry name" value="ER"/>
</dbReference>
<organism evidence="10 11">
    <name type="scientific">Candidatus Sulfotelmatobacter kueseliae</name>
    <dbReference type="NCBI Taxonomy" id="2042962"/>
    <lineage>
        <taxon>Bacteria</taxon>
        <taxon>Pseudomonadati</taxon>
        <taxon>Acidobacteriota</taxon>
        <taxon>Terriglobia</taxon>
        <taxon>Terriglobales</taxon>
        <taxon>Candidatus Korobacteraceae</taxon>
        <taxon>Candidatus Sulfotelmatobacter</taxon>
    </lineage>
</organism>
<keyword evidence="6 10" id="KW-0560">Oxidoreductase</keyword>
<dbReference type="CDD" id="cd08297">
    <property type="entry name" value="CAD3"/>
    <property type="match status" value="1"/>
</dbReference>
<dbReference type="Gene3D" id="3.40.50.720">
    <property type="entry name" value="NAD(P)-binding Rossmann-like Domain"/>
    <property type="match status" value="1"/>
</dbReference>
<dbReference type="GO" id="GO:0008270">
    <property type="term" value="F:zinc ion binding"/>
    <property type="evidence" value="ECO:0007669"/>
    <property type="project" value="InterPro"/>
</dbReference>
<evidence type="ECO:0000256" key="7">
    <source>
        <dbReference type="ARBA" id="ARBA00023027"/>
    </source>
</evidence>
<dbReference type="GO" id="GO:0005737">
    <property type="term" value="C:cytoplasm"/>
    <property type="evidence" value="ECO:0007669"/>
    <property type="project" value="TreeGrafter"/>
</dbReference>
<dbReference type="InterPro" id="IPR013154">
    <property type="entry name" value="ADH-like_N"/>
</dbReference>
<evidence type="ECO:0000256" key="3">
    <source>
        <dbReference type="ARBA" id="ARBA00013190"/>
    </source>
</evidence>
<comment type="similarity">
    <text evidence="2 8">Belongs to the zinc-containing alcohol dehydrogenase family.</text>
</comment>
<dbReference type="Gene3D" id="3.90.180.10">
    <property type="entry name" value="Medium-chain alcohol dehydrogenases, catalytic domain"/>
    <property type="match status" value="1"/>
</dbReference>
<dbReference type="EC" id="1.1.1.1" evidence="3"/>
<keyword evidence="7" id="KW-0520">NAD</keyword>
<evidence type="ECO:0000256" key="2">
    <source>
        <dbReference type="ARBA" id="ARBA00008072"/>
    </source>
</evidence>
<dbReference type="Proteomes" id="UP000238701">
    <property type="component" value="Unassembled WGS sequence"/>
</dbReference>
<evidence type="ECO:0000256" key="4">
    <source>
        <dbReference type="ARBA" id="ARBA00022723"/>
    </source>
</evidence>
<dbReference type="Pfam" id="PF00107">
    <property type="entry name" value="ADH_zinc_N"/>
    <property type="match status" value="1"/>
</dbReference>
<evidence type="ECO:0000313" key="11">
    <source>
        <dbReference type="Proteomes" id="UP000238701"/>
    </source>
</evidence>
<gene>
    <name evidence="10" type="primary">adhT</name>
    <name evidence="10" type="ORF">SBA1_520023</name>
</gene>
<protein>
    <recommendedName>
        <fullName evidence="3">alcohol dehydrogenase</fullName>
        <ecNumber evidence="3">1.1.1.1</ecNumber>
    </recommendedName>
</protein>
<keyword evidence="5 8" id="KW-0862">Zinc</keyword>
<reference evidence="11" key="1">
    <citation type="submission" date="2018-02" db="EMBL/GenBank/DDBJ databases">
        <authorList>
            <person name="Hausmann B."/>
        </authorList>
    </citation>
    <scope>NUCLEOTIDE SEQUENCE [LARGE SCALE GENOMIC DNA]</scope>
    <source>
        <strain evidence="11">Peat soil MAG SbA1</strain>
    </source>
</reference>
<dbReference type="PANTHER" id="PTHR42940">
    <property type="entry name" value="ALCOHOL DEHYDROGENASE 1-RELATED"/>
    <property type="match status" value="1"/>
</dbReference>
<evidence type="ECO:0000313" key="10">
    <source>
        <dbReference type="EMBL" id="SPF44167.1"/>
    </source>
</evidence>
<dbReference type="InterPro" id="IPR013149">
    <property type="entry name" value="ADH-like_C"/>
</dbReference>
<dbReference type="SUPFAM" id="SSF51735">
    <property type="entry name" value="NAD(P)-binding Rossmann-fold domains"/>
    <property type="match status" value="1"/>
</dbReference>
<dbReference type="SUPFAM" id="SSF50129">
    <property type="entry name" value="GroES-like"/>
    <property type="match status" value="1"/>
</dbReference>
<feature type="domain" description="Enoyl reductase (ER)" evidence="9">
    <location>
        <begin position="4"/>
        <end position="336"/>
    </location>
</feature>
<dbReference type="PANTHER" id="PTHR42940:SF8">
    <property type="entry name" value="VACUOLAR PROTEIN SORTING-ASSOCIATED PROTEIN 11"/>
    <property type="match status" value="1"/>
</dbReference>
<evidence type="ECO:0000256" key="1">
    <source>
        <dbReference type="ARBA" id="ARBA00001947"/>
    </source>
</evidence>
<dbReference type="InterPro" id="IPR036291">
    <property type="entry name" value="NAD(P)-bd_dom_sf"/>
</dbReference>
<keyword evidence="4 8" id="KW-0479">Metal-binding</keyword>
<evidence type="ECO:0000256" key="5">
    <source>
        <dbReference type="ARBA" id="ARBA00022833"/>
    </source>
</evidence>
<dbReference type="SMART" id="SM00829">
    <property type="entry name" value="PKS_ER"/>
    <property type="match status" value="1"/>
</dbReference>
<dbReference type="AlphaFoldDB" id="A0A2U3KX41"/>
<dbReference type="PROSITE" id="PS00059">
    <property type="entry name" value="ADH_ZINC"/>
    <property type="match status" value="1"/>
</dbReference>
<accession>A0A2U3KX41</accession>
<dbReference type="InterPro" id="IPR011032">
    <property type="entry name" value="GroES-like_sf"/>
</dbReference>
<comment type="cofactor">
    <cofactor evidence="1 8">
        <name>Zn(2+)</name>
        <dbReference type="ChEBI" id="CHEBI:29105"/>
    </cofactor>
</comment>
<proteinExistence type="inferred from homology"/>
<evidence type="ECO:0000256" key="8">
    <source>
        <dbReference type="RuleBase" id="RU361277"/>
    </source>
</evidence>
<dbReference type="EMBL" id="OMOD01000147">
    <property type="protein sequence ID" value="SPF44167.1"/>
    <property type="molecule type" value="Genomic_DNA"/>
</dbReference>
<dbReference type="OrthoDB" id="9806940at2"/>
<dbReference type="InterPro" id="IPR002328">
    <property type="entry name" value="ADH_Zn_CS"/>
</dbReference>
<name>A0A2U3KX41_9BACT</name>
<evidence type="ECO:0000259" key="9">
    <source>
        <dbReference type="SMART" id="SM00829"/>
    </source>
</evidence>
<dbReference type="FunFam" id="3.40.50.720:FF:000039">
    <property type="entry name" value="Alcohol dehydrogenase AdhP"/>
    <property type="match status" value="1"/>
</dbReference>